<name>A0A975BHK8_9BACT</name>
<proteinExistence type="predicted"/>
<sequence>MKDNSQKPNDFFEKRVEPRTIIEQYYSVQFSIEEVGSVYQFILQDISPGGLCILIKEDSVILNYLKIGDVLRMKYYPIELLSQTDFIKTEIRHITKKKTGRFRGYLAVGLKILEKKDFSMEII</sequence>
<evidence type="ECO:0000313" key="2">
    <source>
        <dbReference type="EMBL" id="QTA85591.1"/>
    </source>
</evidence>
<dbReference type="KEGG" id="dmm:dnm_016020"/>
<accession>A0A975BHK8</accession>
<dbReference type="Pfam" id="PF07238">
    <property type="entry name" value="PilZ"/>
    <property type="match status" value="1"/>
</dbReference>
<dbReference type="EMBL" id="CP061800">
    <property type="protein sequence ID" value="QTA85591.1"/>
    <property type="molecule type" value="Genomic_DNA"/>
</dbReference>
<protein>
    <submittedName>
        <fullName evidence="2">PilZ domain-containing protein</fullName>
    </submittedName>
</protein>
<evidence type="ECO:0000313" key="3">
    <source>
        <dbReference type="Proteomes" id="UP000663722"/>
    </source>
</evidence>
<dbReference type="AlphaFoldDB" id="A0A975BHK8"/>
<dbReference type="Proteomes" id="UP000663722">
    <property type="component" value="Chromosome"/>
</dbReference>
<feature type="domain" description="PilZ" evidence="1">
    <location>
        <begin position="14"/>
        <end position="113"/>
    </location>
</feature>
<reference evidence="2" key="1">
    <citation type="journal article" date="2021" name="Microb. Physiol.">
        <title>Proteogenomic Insights into the Physiology of Marine, Sulfate-Reducing, Filamentous Desulfonema limicola and Desulfonema magnum.</title>
        <authorList>
            <person name="Schnaars V."/>
            <person name="Wohlbrand L."/>
            <person name="Scheve S."/>
            <person name="Hinrichs C."/>
            <person name="Reinhardt R."/>
            <person name="Rabus R."/>
        </authorList>
    </citation>
    <scope>NUCLEOTIDE SEQUENCE</scope>
    <source>
        <strain evidence="2">4be13</strain>
    </source>
</reference>
<dbReference type="InterPro" id="IPR009875">
    <property type="entry name" value="PilZ_domain"/>
</dbReference>
<keyword evidence="3" id="KW-1185">Reference proteome</keyword>
<organism evidence="2 3">
    <name type="scientific">Desulfonema magnum</name>
    <dbReference type="NCBI Taxonomy" id="45655"/>
    <lineage>
        <taxon>Bacteria</taxon>
        <taxon>Pseudomonadati</taxon>
        <taxon>Thermodesulfobacteriota</taxon>
        <taxon>Desulfobacteria</taxon>
        <taxon>Desulfobacterales</taxon>
        <taxon>Desulfococcaceae</taxon>
        <taxon>Desulfonema</taxon>
    </lineage>
</organism>
<evidence type="ECO:0000259" key="1">
    <source>
        <dbReference type="Pfam" id="PF07238"/>
    </source>
</evidence>
<gene>
    <name evidence="2" type="ORF">dnm_016020</name>
</gene>
<dbReference type="GO" id="GO:0035438">
    <property type="term" value="F:cyclic-di-GMP binding"/>
    <property type="evidence" value="ECO:0007669"/>
    <property type="project" value="InterPro"/>
</dbReference>